<evidence type="ECO:0000313" key="1">
    <source>
        <dbReference type="EMBL" id="KAA6361104.1"/>
    </source>
</evidence>
<accession>A0A5J4TS07</accession>
<feature type="non-terminal residue" evidence="1">
    <location>
        <position position="10"/>
    </location>
</feature>
<organism evidence="1 2">
    <name type="scientific">Streblomastix strix</name>
    <dbReference type="NCBI Taxonomy" id="222440"/>
    <lineage>
        <taxon>Eukaryota</taxon>
        <taxon>Metamonada</taxon>
        <taxon>Preaxostyla</taxon>
        <taxon>Oxymonadida</taxon>
        <taxon>Streblomastigidae</taxon>
        <taxon>Streblomastix</taxon>
    </lineage>
</organism>
<name>A0A5J4TS07_9EUKA</name>
<sequence>MEDRIALTYQ</sequence>
<dbReference type="Proteomes" id="UP000324800">
    <property type="component" value="Unassembled WGS sequence"/>
</dbReference>
<protein>
    <submittedName>
        <fullName evidence="1">Uncharacterized protein</fullName>
    </submittedName>
</protein>
<gene>
    <name evidence="1" type="ORF">EZS28_043369</name>
</gene>
<comment type="caution">
    <text evidence="1">The sequence shown here is derived from an EMBL/GenBank/DDBJ whole genome shotgun (WGS) entry which is preliminary data.</text>
</comment>
<reference evidence="1 2" key="1">
    <citation type="submission" date="2019-03" db="EMBL/GenBank/DDBJ databases">
        <title>Single cell metagenomics reveals metabolic interactions within the superorganism composed of flagellate Streblomastix strix and complex community of Bacteroidetes bacteria on its surface.</title>
        <authorList>
            <person name="Treitli S.C."/>
            <person name="Kolisko M."/>
            <person name="Husnik F."/>
            <person name="Keeling P."/>
            <person name="Hampl V."/>
        </authorList>
    </citation>
    <scope>NUCLEOTIDE SEQUENCE [LARGE SCALE GENOMIC DNA]</scope>
    <source>
        <strain evidence="1">ST1C</strain>
    </source>
</reference>
<proteinExistence type="predicted"/>
<evidence type="ECO:0000313" key="2">
    <source>
        <dbReference type="Proteomes" id="UP000324800"/>
    </source>
</evidence>
<dbReference type="EMBL" id="SNRW01026019">
    <property type="protein sequence ID" value="KAA6361104.1"/>
    <property type="molecule type" value="Genomic_DNA"/>
</dbReference>